<feature type="region of interest" description="Disordered" evidence="5">
    <location>
        <begin position="86"/>
        <end position="114"/>
    </location>
</feature>
<evidence type="ECO:0000313" key="7">
    <source>
        <dbReference type="Proteomes" id="UP000070133"/>
    </source>
</evidence>
<dbReference type="GO" id="GO:0005730">
    <property type="term" value="C:nucleolus"/>
    <property type="evidence" value="ECO:0007669"/>
    <property type="project" value="UniProtKB-SubCell"/>
</dbReference>
<dbReference type="GO" id="GO:0030686">
    <property type="term" value="C:90S preribosome"/>
    <property type="evidence" value="ECO:0007669"/>
    <property type="project" value="InterPro"/>
</dbReference>
<name>A0A139HHW6_9PEZI</name>
<dbReference type="OrthoDB" id="5429132at2759"/>
<keyword evidence="4" id="KW-0539">Nucleus</keyword>
<evidence type="ECO:0000256" key="2">
    <source>
        <dbReference type="ARBA" id="ARBA00011022"/>
    </source>
</evidence>
<dbReference type="GO" id="GO:0030688">
    <property type="term" value="C:preribosome, small subunit precursor"/>
    <property type="evidence" value="ECO:0007669"/>
    <property type="project" value="InterPro"/>
</dbReference>
<evidence type="ECO:0000256" key="4">
    <source>
        <dbReference type="ARBA" id="ARBA00023242"/>
    </source>
</evidence>
<dbReference type="AlphaFoldDB" id="A0A139HHW6"/>
<dbReference type="Pfam" id="PF15341">
    <property type="entry name" value="SLX9"/>
    <property type="match status" value="1"/>
</dbReference>
<reference evidence="6 7" key="1">
    <citation type="submission" date="2015-07" db="EMBL/GenBank/DDBJ databases">
        <title>Comparative genomics of the Sigatoka disease complex on banana suggests a link between parallel evolutionary changes in Pseudocercospora fijiensis and Pseudocercospora eumusae and increased virulence on the banana host.</title>
        <authorList>
            <person name="Chang T.-C."/>
            <person name="Salvucci A."/>
            <person name="Crous P.W."/>
            <person name="Stergiopoulos I."/>
        </authorList>
    </citation>
    <scope>NUCLEOTIDE SEQUENCE [LARGE SCALE GENOMIC DNA]</scope>
    <source>
        <strain evidence="6 7">CBS 114824</strain>
    </source>
</reference>
<feature type="region of interest" description="Disordered" evidence="5">
    <location>
        <begin position="1"/>
        <end position="46"/>
    </location>
</feature>
<proteinExistence type="inferred from homology"/>
<evidence type="ECO:0000256" key="1">
    <source>
        <dbReference type="ARBA" id="ARBA00004604"/>
    </source>
</evidence>
<comment type="similarity">
    <text evidence="2">Belongs to the SLX9 family.</text>
</comment>
<dbReference type="InterPro" id="IPR028160">
    <property type="entry name" value="Slx9-like"/>
</dbReference>
<protein>
    <recommendedName>
        <fullName evidence="3">Ribosome biogenesis protein SLX9</fullName>
    </recommendedName>
</protein>
<evidence type="ECO:0000256" key="3">
    <source>
        <dbReference type="ARBA" id="ARBA00021321"/>
    </source>
</evidence>
<dbReference type="Proteomes" id="UP000070133">
    <property type="component" value="Unassembled WGS sequence"/>
</dbReference>
<gene>
    <name evidence="6" type="ORF">AC578_6497</name>
</gene>
<comment type="subcellular location">
    <subcellularLocation>
        <location evidence="1">Nucleus</location>
        <location evidence="1">Nucleolus</location>
    </subcellularLocation>
</comment>
<feature type="compositionally biased region" description="Basic residues" evidence="5">
    <location>
        <begin position="92"/>
        <end position="101"/>
    </location>
</feature>
<sequence>MAPIRPASKKRTTARSRVAAKSSTDPRGKYAPLPASETAISAEPAPTDALSNLKKDYFGFDGNDFRLSKKDKRTIKHGNLLAKVREGAIEKKSKKRRRPNKKLNTDIGELGDALPDIGDDEDVWEGIDEDGDLAVDGKKEKRRRKNEGKIVMKSLKLRQGAMKRKKRMEDDEMERMQRNLALLAQGRAADGMQESVEGGAEDARAKRWEALRAFIGGTMQKDQAFAKT</sequence>
<dbReference type="GO" id="GO:0000462">
    <property type="term" value="P:maturation of SSU-rRNA from tricistronic rRNA transcript (SSU-rRNA, 5.8S rRNA, LSU-rRNA)"/>
    <property type="evidence" value="ECO:0007669"/>
    <property type="project" value="InterPro"/>
</dbReference>
<evidence type="ECO:0000313" key="6">
    <source>
        <dbReference type="EMBL" id="KXT02006.1"/>
    </source>
</evidence>
<comment type="caution">
    <text evidence="6">The sequence shown here is derived from an EMBL/GenBank/DDBJ whole genome shotgun (WGS) entry which is preliminary data.</text>
</comment>
<organism evidence="6 7">
    <name type="scientific">Pseudocercospora eumusae</name>
    <dbReference type="NCBI Taxonomy" id="321146"/>
    <lineage>
        <taxon>Eukaryota</taxon>
        <taxon>Fungi</taxon>
        <taxon>Dikarya</taxon>
        <taxon>Ascomycota</taxon>
        <taxon>Pezizomycotina</taxon>
        <taxon>Dothideomycetes</taxon>
        <taxon>Dothideomycetidae</taxon>
        <taxon>Mycosphaerellales</taxon>
        <taxon>Mycosphaerellaceae</taxon>
        <taxon>Pseudocercospora</taxon>
    </lineage>
</organism>
<dbReference type="EMBL" id="LFZN01000047">
    <property type="protein sequence ID" value="KXT02006.1"/>
    <property type="molecule type" value="Genomic_DNA"/>
</dbReference>
<accession>A0A139HHW6</accession>
<evidence type="ECO:0000256" key="5">
    <source>
        <dbReference type="SAM" id="MobiDB-lite"/>
    </source>
</evidence>
<keyword evidence="7" id="KW-1185">Reference proteome</keyword>